<evidence type="ECO:0008006" key="6">
    <source>
        <dbReference type="Google" id="ProtNLM"/>
    </source>
</evidence>
<dbReference type="STRING" id="983967.A0A1E4SZB9"/>
<dbReference type="PANTHER" id="PTHR28074">
    <property type="entry name" value="ATP SYNTHASE SUBUNIT K, MITOCHONDRIAL"/>
    <property type="match status" value="1"/>
</dbReference>
<protein>
    <recommendedName>
        <fullName evidence="6">ATP synthase subunit K, mitochondrial</fullName>
    </recommendedName>
</protein>
<dbReference type="EMBL" id="KV453855">
    <property type="protein sequence ID" value="ODV84802.1"/>
    <property type="molecule type" value="Genomic_DNA"/>
</dbReference>
<proteinExistence type="predicted"/>
<dbReference type="InterPro" id="IPR021278">
    <property type="entry name" value="ATP19"/>
</dbReference>
<dbReference type="Proteomes" id="UP000094801">
    <property type="component" value="Unassembled WGS sequence"/>
</dbReference>
<comment type="subcellular location">
    <subcellularLocation>
        <location evidence="1">Mitochondrion membrane</location>
    </subcellularLocation>
</comment>
<dbReference type="Pfam" id="PF11022">
    <property type="entry name" value="ATP19"/>
    <property type="match status" value="1"/>
</dbReference>
<dbReference type="GO" id="GO:0031966">
    <property type="term" value="C:mitochondrial membrane"/>
    <property type="evidence" value="ECO:0007669"/>
    <property type="project" value="UniProtKB-SubCell"/>
</dbReference>
<dbReference type="GO" id="GO:0015986">
    <property type="term" value="P:proton motive force-driven ATP synthesis"/>
    <property type="evidence" value="ECO:0007669"/>
    <property type="project" value="TreeGrafter"/>
</dbReference>
<gene>
    <name evidence="4" type="ORF">CANARDRAFT_176629</name>
</gene>
<dbReference type="AlphaFoldDB" id="A0A1E4SZB9"/>
<keyword evidence="3" id="KW-0472">Membrane</keyword>
<evidence type="ECO:0000313" key="5">
    <source>
        <dbReference type="Proteomes" id="UP000094801"/>
    </source>
</evidence>
<evidence type="ECO:0000313" key="4">
    <source>
        <dbReference type="EMBL" id="ODV84802.1"/>
    </source>
</evidence>
<organism evidence="4 5">
    <name type="scientific">[Candida] arabinofermentans NRRL YB-2248</name>
    <dbReference type="NCBI Taxonomy" id="983967"/>
    <lineage>
        <taxon>Eukaryota</taxon>
        <taxon>Fungi</taxon>
        <taxon>Dikarya</taxon>
        <taxon>Ascomycota</taxon>
        <taxon>Saccharomycotina</taxon>
        <taxon>Pichiomycetes</taxon>
        <taxon>Pichiales</taxon>
        <taxon>Pichiaceae</taxon>
        <taxon>Ogataea</taxon>
        <taxon>Ogataea/Candida clade</taxon>
    </lineage>
</organism>
<sequence>MASGYVILGKTIPSHWLAIGTILGVVGGVTIPKALNGPAPVAATPAPAKTEESEFDVEKLLNDFLATDEKK</sequence>
<accession>A0A1E4SZB9</accession>
<reference evidence="5" key="1">
    <citation type="submission" date="2016-04" db="EMBL/GenBank/DDBJ databases">
        <title>Comparative genomics of biotechnologically important yeasts.</title>
        <authorList>
            <consortium name="DOE Joint Genome Institute"/>
            <person name="Riley R."/>
            <person name="Haridas S."/>
            <person name="Wolfe K.H."/>
            <person name="Lopes M.R."/>
            <person name="Hittinger C.T."/>
            <person name="Goker M."/>
            <person name="Salamov A."/>
            <person name="Wisecaver J."/>
            <person name="Long T.M."/>
            <person name="Aerts A.L."/>
            <person name="Barry K."/>
            <person name="Choi C."/>
            <person name="Clum A."/>
            <person name="Coughlan A.Y."/>
            <person name="Deshpande S."/>
            <person name="Douglass A.P."/>
            <person name="Hanson S.J."/>
            <person name="Klenk H.-P."/>
            <person name="Labutti K."/>
            <person name="Lapidus A."/>
            <person name="Lindquist E."/>
            <person name="Lipzen A."/>
            <person name="Meier-Kolthoff J.P."/>
            <person name="Ohm R.A."/>
            <person name="Otillar R.P."/>
            <person name="Pangilinan J."/>
            <person name="Peng Y."/>
            <person name="Rokas A."/>
            <person name="Rosa C.A."/>
            <person name="Scheuner C."/>
            <person name="Sibirny A.A."/>
            <person name="Slot J.C."/>
            <person name="Stielow J.B."/>
            <person name="Sun H."/>
            <person name="Kurtzman C.P."/>
            <person name="Blackwell M."/>
            <person name="Grigoriev I.V."/>
            <person name="Jeffries T.W."/>
        </authorList>
    </citation>
    <scope>NUCLEOTIDE SEQUENCE [LARGE SCALE GENOMIC DNA]</scope>
    <source>
        <strain evidence="5">NRRL YB-2248</strain>
    </source>
</reference>
<evidence type="ECO:0000256" key="3">
    <source>
        <dbReference type="ARBA" id="ARBA00023136"/>
    </source>
</evidence>
<evidence type="ECO:0000256" key="2">
    <source>
        <dbReference type="ARBA" id="ARBA00023128"/>
    </source>
</evidence>
<evidence type="ECO:0000256" key="1">
    <source>
        <dbReference type="ARBA" id="ARBA00004325"/>
    </source>
</evidence>
<keyword evidence="2" id="KW-0496">Mitochondrion</keyword>
<name>A0A1E4SZB9_9ASCO</name>
<keyword evidence="5" id="KW-1185">Reference proteome</keyword>
<dbReference type="PANTHER" id="PTHR28074:SF1">
    <property type="entry name" value="ATP SYNTHASE SUBUNIT K, MITOCHONDRIAL"/>
    <property type="match status" value="1"/>
</dbReference>